<keyword evidence="8" id="KW-1185">Reference proteome</keyword>
<dbReference type="Gene3D" id="1.20.1070.10">
    <property type="entry name" value="Rhodopsin 7-helix transmembrane proteins"/>
    <property type="match status" value="1"/>
</dbReference>
<evidence type="ECO:0000256" key="5">
    <source>
        <dbReference type="SAM" id="Phobius"/>
    </source>
</evidence>
<reference evidence="7" key="1">
    <citation type="submission" date="2021-02" db="EMBL/GenBank/DDBJ databases">
        <authorList>
            <person name="Nowell W R."/>
        </authorList>
    </citation>
    <scope>NUCLEOTIDE SEQUENCE</scope>
</reference>
<feature type="transmembrane region" description="Helical" evidence="5">
    <location>
        <begin position="242"/>
        <end position="260"/>
    </location>
</feature>
<evidence type="ECO:0000259" key="6">
    <source>
        <dbReference type="PROSITE" id="PS50262"/>
    </source>
</evidence>
<feature type="transmembrane region" description="Helical" evidence="5">
    <location>
        <begin position="20"/>
        <end position="44"/>
    </location>
</feature>
<dbReference type="EMBL" id="CAJNOR010000135">
    <property type="protein sequence ID" value="CAF0812141.1"/>
    <property type="molecule type" value="Genomic_DNA"/>
</dbReference>
<feature type="domain" description="G-protein coupled receptors family 1 profile" evidence="6">
    <location>
        <begin position="36"/>
        <end position="308"/>
    </location>
</feature>
<dbReference type="GO" id="GO:0016020">
    <property type="term" value="C:membrane"/>
    <property type="evidence" value="ECO:0007669"/>
    <property type="project" value="UniProtKB-SubCell"/>
</dbReference>
<evidence type="ECO:0000313" key="8">
    <source>
        <dbReference type="Proteomes" id="UP000663828"/>
    </source>
</evidence>
<protein>
    <recommendedName>
        <fullName evidence="6">G-protein coupled receptors family 1 profile domain-containing protein</fullName>
    </recommendedName>
</protein>
<dbReference type="Proteomes" id="UP000663828">
    <property type="component" value="Unassembled WGS sequence"/>
</dbReference>
<feature type="transmembrane region" description="Helical" evidence="5">
    <location>
        <begin position="183"/>
        <end position="206"/>
    </location>
</feature>
<keyword evidence="4 5" id="KW-0472">Membrane</keyword>
<accession>A0A813TPP1</accession>
<organism evidence="7 8">
    <name type="scientific">Adineta ricciae</name>
    <name type="common">Rotifer</name>
    <dbReference type="NCBI Taxonomy" id="249248"/>
    <lineage>
        <taxon>Eukaryota</taxon>
        <taxon>Metazoa</taxon>
        <taxon>Spiralia</taxon>
        <taxon>Gnathifera</taxon>
        <taxon>Rotifera</taxon>
        <taxon>Eurotatoria</taxon>
        <taxon>Bdelloidea</taxon>
        <taxon>Adinetida</taxon>
        <taxon>Adinetidae</taxon>
        <taxon>Adineta</taxon>
    </lineage>
</organism>
<comment type="caution">
    <text evidence="7">The sequence shown here is derived from an EMBL/GenBank/DDBJ whole genome shotgun (WGS) entry which is preliminary data.</text>
</comment>
<feature type="transmembrane region" description="Helical" evidence="5">
    <location>
        <begin position="137"/>
        <end position="163"/>
    </location>
</feature>
<keyword evidence="2 5" id="KW-0812">Transmembrane</keyword>
<evidence type="ECO:0000256" key="1">
    <source>
        <dbReference type="ARBA" id="ARBA00004370"/>
    </source>
</evidence>
<evidence type="ECO:0000256" key="3">
    <source>
        <dbReference type="ARBA" id="ARBA00022989"/>
    </source>
</evidence>
<proteinExistence type="predicted"/>
<evidence type="ECO:0000313" key="7">
    <source>
        <dbReference type="EMBL" id="CAF0812141.1"/>
    </source>
</evidence>
<gene>
    <name evidence="7" type="ORF">XAT740_LOCUS3520</name>
</gene>
<feature type="transmembrane region" description="Helical" evidence="5">
    <location>
        <begin position="56"/>
        <end position="78"/>
    </location>
</feature>
<comment type="subcellular location">
    <subcellularLocation>
        <location evidence="1">Membrane</location>
    </subcellularLocation>
</comment>
<dbReference type="SUPFAM" id="SSF81321">
    <property type="entry name" value="Family A G protein-coupled receptor-like"/>
    <property type="match status" value="1"/>
</dbReference>
<sequence>MSSSFALSSFTIALLQTQRYLFQYGGPIIITLGLIGCILCWLVFSKATLRKSPCSIYMIAFQIFNITYIITIILPSVLSFGYNVSYITNTLGLCRFSMYMTYVLDVLNPSCLILASIDRILITSQNTLTRQRSTSRLAYISIIYVTLFCFVLHIHTLMLMNVVKFGTNFLLCFSLSFTYLTVLNYYMLVKSIIIPSIMTGLGILAIRNVRKLNYKRIAPQSSGINFVNHRNLQAVHAKDRQLVRIILIDIGIYVLCTYPLTASRLYQQITQYDMKTYDKILAKFSIQYICVFFSYIPYCIGLYSKLIVSKTFRKEVKNIFLCK</sequence>
<dbReference type="PROSITE" id="PS50262">
    <property type="entry name" value="G_PROTEIN_RECEP_F1_2"/>
    <property type="match status" value="1"/>
</dbReference>
<feature type="transmembrane region" description="Helical" evidence="5">
    <location>
        <begin position="98"/>
        <end position="117"/>
    </location>
</feature>
<keyword evidence="3 5" id="KW-1133">Transmembrane helix</keyword>
<dbReference type="InterPro" id="IPR017452">
    <property type="entry name" value="GPCR_Rhodpsn_7TM"/>
</dbReference>
<evidence type="ECO:0000256" key="2">
    <source>
        <dbReference type="ARBA" id="ARBA00022692"/>
    </source>
</evidence>
<name>A0A813TPP1_ADIRI</name>
<dbReference type="AlphaFoldDB" id="A0A813TPP1"/>
<evidence type="ECO:0000256" key="4">
    <source>
        <dbReference type="ARBA" id="ARBA00023136"/>
    </source>
</evidence>
<feature type="transmembrane region" description="Helical" evidence="5">
    <location>
        <begin position="280"/>
        <end position="303"/>
    </location>
</feature>